<accession>A0A439CQ65</accession>
<dbReference type="PROSITE" id="PS50011">
    <property type="entry name" value="PROTEIN_KINASE_DOM"/>
    <property type="match status" value="1"/>
</dbReference>
<keyword evidence="2" id="KW-0723">Serine/threonine-protein kinase</keyword>
<dbReference type="PANTHER" id="PTHR47634:SF9">
    <property type="entry name" value="PROTEIN KINASE DOMAIN-CONTAINING PROTEIN-RELATED"/>
    <property type="match status" value="1"/>
</dbReference>
<dbReference type="GO" id="GO:0005524">
    <property type="term" value="F:ATP binding"/>
    <property type="evidence" value="ECO:0007669"/>
    <property type="project" value="UniProtKB-UniRule"/>
</dbReference>
<comment type="caution">
    <text evidence="12">The sequence shown here is derived from an EMBL/GenBank/DDBJ whole genome shotgun (WGS) entry which is preliminary data.</text>
</comment>
<dbReference type="GO" id="GO:0050684">
    <property type="term" value="P:regulation of mRNA processing"/>
    <property type="evidence" value="ECO:0007669"/>
    <property type="project" value="TreeGrafter"/>
</dbReference>
<feature type="region of interest" description="Disordered" evidence="10">
    <location>
        <begin position="1"/>
        <end position="21"/>
    </location>
</feature>
<dbReference type="Pfam" id="PF00069">
    <property type="entry name" value="Pkinase"/>
    <property type="match status" value="2"/>
</dbReference>
<dbReference type="PANTHER" id="PTHR47634">
    <property type="entry name" value="PROTEIN KINASE DOMAIN-CONTAINING PROTEIN-RELATED"/>
    <property type="match status" value="1"/>
</dbReference>
<dbReference type="GO" id="GO:0004674">
    <property type="term" value="F:protein serine/threonine kinase activity"/>
    <property type="evidence" value="ECO:0007669"/>
    <property type="project" value="UniProtKB-KW"/>
</dbReference>
<comment type="catalytic activity">
    <reaction evidence="8">
        <text>L-seryl-[protein] + ATP = O-phospho-L-seryl-[protein] + ADP + H(+)</text>
        <dbReference type="Rhea" id="RHEA:17989"/>
        <dbReference type="Rhea" id="RHEA-COMP:9863"/>
        <dbReference type="Rhea" id="RHEA-COMP:11604"/>
        <dbReference type="ChEBI" id="CHEBI:15378"/>
        <dbReference type="ChEBI" id="CHEBI:29999"/>
        <dbReference type="ChEBI" id="CHEBI:30616"/>
        <dbReference type="ChEBI" id="CHEBI:83421"/>
        <dbReference type="ChEBI" id="CHEBI:456216"/>
        <dbReference type="EC" id="2.7.11.1"/>
    </reaction>
</comment>
<evidence type="ECO:0000313" key="12">
    <source>
        <dbReference type="EMBL" id="RWA04291.1"/>
    </source>
</evidence>
<comment type="catalytic activity">
    <reaction evidence="7">
        <text>L-threonyl-[protein] + ATP = O-phospho-L-threonyl-[protein] + ADP + H(+)</text>
        <dbReference type="Rhea" id="RHEA:46608"/>
        <dbReference type="Rhea" id="RHEA-COMP:11060"/>
        <dbReference type="Rhea" id="RHEA-COMP:11605"/>
        <dbReference type="ChEBI" id="CHEBI:15378"/>
        <dbReference type="ChEBI" id="CHEBI:30013"/>
        <dbReference type="ChEBI" id="CHEBI:30616"/>
        <dbReference type="ChEBI" id="CHEBI:61977"/>
        <dbReference type="ChEBI" id="CHEBI:456216"/>
        <dbReference type="EC" id="2.7.11.1"/>
    </reaction>
</comment>
<evidence type="ECO:0000256" key="7">
    <source>
        <dbReference type="ARBA" id="ARBA00047899"/>
    </source>
</evidence>
<evidence type="ECO:0000259" key="11">
    <source>
        <dbReference type="PROSITE" id="PS50011"/>
    </source>
</evidence>
<dbReference type="InterPro" id="IPR051334">
    <property type="entry name" value="SRPK"/>
</dbReference>
<evidence type="ECO:0000256" key="5">
    <source>
        <dbReference type="ARBA" id="ARBA00022777"/>
    </source>
</evidence>
<proteinExistence type="predicted"/>
<dbReference type="STRING" id="363999.A0A439CQ65"/>
<keyword evidence="13" id="KW-1185">Reference proteome</keyword>
<feature type="domain" description="Protein kinase" evidence="11">
    <location>
        <begin position="53"/>
        <end position="432"/>
    </location>
</feature>
<dbReference type="InterPro" id="IPR011009">
    <property type="entry name" value="Kinase-like_dom_sf"/>
</dbReference>
<dbReference type="InterPro" id="IPR017441">
    <property type="entry name" value="Protein_kinase_ATP_BS"/>
</dbReference>
<protein>
    <recommendedName>
        <fullName evidence="1">non-specific serine/threonine protein kinase</fullName>
        <ecNumber evidence="1">2.7.11.1</ecNumber>
    </recommendedName>
</protein>
<keyword evidence="6 9" id="KW-0067">ATP-binding</keyword>
<dbReference type="Gene3D" id="3.30.200.20">
    <property type="entry name" value="Phosphorylase Kinase, domain 1"/>
    <property type="match status" value="1"/>
</dbReference>
<dbReference type="SMART" id="SM00220">
    <property type="entry name" value="S_TKc"/>
    <property type="match status" value="1"/>
</dbReference>
<evidence type="ECO:0000256" key="10">
    <source>
        <dbReference type="SAM" id="MobiDB-lite"/>
    </source>
</evidence>
<evidence type="ECO:0000256" key="1">
    <source>
        <dbReference type="ARBA" id="ARBA00012513"/>
    </source>
</evidence>
<evidence type="ECO:0000256" key="3">
    <source>
        <dbReference type="ARBA" id="ARBA00022679"/>
    </source>
</evidence>
<feature type="compositionally biased region" description="Pro residues" evidence="10">
    <location>
        <begin position="1"/>
        <end position="13"/>
    </location>
</feature>
<evidence type="ECO:0000256" key="6">
    <source>
        <dbReference type="ARBA" id="ARBA00022840"/>
    </source>
</evidence>
<name>A0A439CQ65_9PEZI</name>
<keyword evidence="4 9" id="KW-0547">Nucleotide-binding</keyword>
<dbReference type="EC" id="2.7.11.1" evidence="1"/>
<gene>
    <name evidence="12" type="ORF">EKO27_g10812</name>
</gene>
<keyword evidence="5" id="KW-0418">Kinase</keyword>
<dbReference type="EMBL" id="RYZI01000594">
    <property type="protein sequence ID" value="RWA04291.1"/>
    <property type="molecule type" value="Genomic_DNA"/>
</dbReference>
<dbReference type="GO" id="GO:0000245">
    <property type="term" value="P:spliceosomal complex assembly"/>
    <property type="evidence" value="ECO:0007669"/>
    <property type="project" value="TreeGrafter"/>
</dbReference>
<evidence type="ECO:0000256" key="9">
    <source>
        <dbReference type="PROSITE-ProRule" id="PRU10141"/>
    </source>
</evidence>
<evidence type="ECO:0000256" key="2">
    <source>
        <dbReference type="ARBA" id="ARBA00022527"/>
    </source>
</evidence>
<dbReference type="Gene3D" id="1.10.510.10">
    <property type="entry name" value="Transferase(Phosphotransferase) domain 1"/>
    <property type="match status" value="1"/>
</dbReference>
<evidence type="ECO:0000313" key="13">
    <source>
        <dbReference type="Proteomes" id="UP000286045"/>
    </source>
</evidence>
<sequence length="435" mass="49738">MSTSPPPTPPSRAPNPGEDRFEQITTPCEWIESYRPGGLHPIHIGDVFQDGRYKVIRKLGEGSFSTVWLARDTTEHRYVALKINRSESTEWADEQRILLSIYQVAPSQAAHYVTQLLDNFEHSGPNGIHQCFVFEPMGPNANTMVENLPQFKVRTFGMRVRYPLNMARTILKQSLEALAFLHKNGIAHGDFQPGNILFSLNNIDSVAEDLLRQEESVESHSISPPVRRLDGKEDRWAPRYLCVGQPLAAFTNYTDNIKIKLSDMCGAYFFAHPPTKPIIPTGLRAPELILTGAVNDTFDIWSFGCLLFELVIGFQLFCVPWCRSDVETDDDHLLQLTRYLGPLPDELYKRWETSSLYFTPQRELYNCVIGGVREGEEPVMLEPSAIEDYFDEYKPDIDEEEASEIKSLIRRILQYDPADRPTPAEILRDPWFRRA</sequence>
<keyword evidence="3" id="KW-0808">Transferase</keyword>
<dbReference type="SUPFAM" id="SSF56112">
    <property type="entry name" value="Protein kinase-like (PK-like)"/>
    <property type="match status" value="1"/>
</dbReference>
<feature type="binding site" evidence="9">
    <location>
        <position position="82"/>
    </location>
    <ligand>
        <name>ATP</name>
        <dbReference type="ChEBI" id="CHEBI:30616"/>
    </ligand>
</feature>
<evidence type="ECO:0000256" key="4">
    <source>
        <dbReference type="ARBA" id="ARBA00022741"/>
    </source>
</evidence>
<dbReference type="InterPro" id="IPR000719">
    <property type="entry name" value="Prot_kinase_dom"/>
</dbReference>
<organism evidence="12 13">
    <name type="scientific">Xylaria grammica</name>
    <dbReference type="NCBI Taxonomy" id="363999"/>
    <lineage>
        <taxon>Eukaryota</taxon>
        <taxon>Fungi</taxon>
        <taxon>Dikarya</taxon>
        <taxon>Ascomycota</taxon>
        <taxon>Pezizomycotina</taxon>
        <taxon>Sordariomycetes</taxon>
        <taxon>Xylariomycetidae</taxon>
        <taxon>Xylariales</taxon>
        <taxon>Xylariaceae</taxon>
        <taxon>Xylaria</taxon>
    </lineage>
</organism>
<dbReference type="PROSITE" id="PS00107">
    <property type="entry name" value="PROTEIN_KINASE_ATP"/>
    <property type="match status" value="1"/>
</dbReference>
<dbReference type="AlphaFoldDB" id="A0A439CQ65"/>
<dbReference type="Proteomes" id="UP000286045">
    <property type="component" value="Unassembled WGS sequence"/>
</dbReference>
<reference evidence="12 13" key="1">
    <citation type="submission" date="2018-12" db="EMBL/GenBank/DDBJ databases">
        <title>Draft genome sequence of Xylaria grammica IHI A82.</title>
        <authorList>
            <person name="Buettner E."/>
            <person name="Kellner H."/>
        </authorList>
    </citation>
    <scope>NUCLEOTIDE SEQUENCE [LARGE SCALE GENOMIC DNA]</scope>
    <source>
        <strain evidence="12 13">IHI A82</strain>
    </source>
</reference>
<evidence type="ECO:0000256" key="8">
    <source>
        <dbReference type="ARBA" id="ARBA00048679"/>
    </source>
</evidence>